<dbReference type="InterPro" id="IPR036269">
    <property type="entry name" value="Rho_N_sf"/>
</dbReference>
<dbReference type="Gene3D" id="1.10.720.10">
    <property type="match status" value="1"/>
</dbReference>
<evidence type="ECO:0000313" key="4">
    <source>
        <dbReference type="Proteomes" id="UP001222392"/>
    </source>
</evidence>
<dbReference type="Pfam" id="PF21488">
    <property type="entry name" value="YqbF_HeH"/>
    <property type="match status" value="1"/>
</dbReference>
<name>A0AAF0BWM7_9CAUD</name>
<feature type="domain" description="YqbF C-terminal" evidence="2">
    <location>
        <begin position="61"/>
        <end position="101"/>
    </location>
</feature>
<dbReference type="Proteomes" id="UP001222392">
    <property type="component" value="Segment"/>
</dbReference>
<sequence>MYFAKLIGGRTYDVLEHSFVDGIEQEVPQPVYNYLKENPLFETWEANENKTASLFDGEKYTESALKGLKKSQQEEIIRSLTKGDFIRDTKNEQERVSLILELQE</sequence>
<dbReference type="InterPro" id="IPR036840">
    <property type="entry name" value="YqbF_dom_sf"/>
</dbReference>
<feature type="domain" description="Uncharacterised protein YqbF N-terminal" evidence="1">
    <location>
        <begin position="7"/>
        <end position="47"/>
    </location>
</feature>
<evidence type="ECO:0000313" key="3">
    <source>
        <dbReference type="EMBL" id="WCS66553.1"/>
    </source>
</evidence>
<protein>
    <submittedName>
        <fullName evidence="3">YqbF-related head module protein</fullName>
    </submittedName>
</protein>
<dbReference type="SUPFAM" id="SSF160059">
    <property type="entry name" value="PriA/YqbF domain"/>
    <property type="match status" value="1"/>
</dbReference>
<dbReference type="InterPro" id="IPR027926">
    <property type="entry name" value="YqbF_N"/>
</dbReference>
<dbReference type="EMBL" id="OQ317942">
    <property type="protein sequence ID" value="WCS66553.1"/>
    <property type="molecule type" value="Genomic_DNA"/>
</dbReference>
<reference evidence="3" key="1">
    <citation type="submission" date="2023-01" db="EMBL/GenBank/DDBJ databases">
        <title>Siphophage 0105phi7-2 of Bacillus thuringiensis: Novel Propagation, DNA, and Genome-Implied Assembly.</title>
        <authorList>
            <person name="Roberts S."/>
            <person name="Aldis M."/>
            <person name="Wright E.T."/>
            <person name="Lai Z."/>
            <person name="Hardies S.C."/>
            <person name="Serwer P."/>
        </authorList>
    </citation>
    <scope>NUCLEOTIDE SEQUENCE</scope>
</reference>
<proteinExistence type="predicted"/>
<dbReference type="InterPro" id="IPR048424">
    <property type="entry name" value="YqbF_HeH"/>
</dbReference>
<organism evidence="3 4">
    <name type="scientific">Bacillus phage 0105phi7-2</name>
    <dbReference type="NCBI Taxonomy" id="3025408"/>
    <lineage>
        <taxon>Viruses</taxon>
        <taxon>Duplodnaviria</taxon>
        <taxon>Heunggongvirae</taxon>
        <taxon>Uroviricota</taxon>
        <taxon>Caudoviricetes</taxon>
        <taxon>Theosmithvirus</taxon>
        <taxon>Theosmithvirus tv0105phi72</taxon>
    </lineage>
</organism>
<keyword evidence="4" id="KW-1185">Reference proteome</keyword>
<evidence type="ECO:0000259" key="2">
    <source>
        <dbReference type="Pfam" id="PF21488"/>
    </source>
</evidence>
<dbReference type="Gene3D" id="3.40.5.20">
    <property type="entry name" value="YqbF domain"/>
    <property type="match status" value="1"/>
</dbReference>
<dbReference type="SUPFAM" id="SSF68912">
    <property type="entry name" value="Rho N-terminal domain-like"/>
    <property type="match status" value="1"/>
</dbReference>
<accession>A0AAF0BWM7</accession>
<gene>
    <name evidence="3" type="ORF">0105phi72_007</name>
</gene>
<dbReference type="Pfam" id="PF14553">
    <property type="entry name" value="YqbF"/>
    <property type="match status" value="1"/>
</dbReference>
<evidence type="ECO:0000259" key="1">
    <source>
        <dbReference type="Pfam" id="PF14553"/>
    </source>
</evidence>